<dbReference type="AlphaFoldDB" id="A0A3B0XBZ8"/>
<proteinExistence type="predicted"/>
<gene>
    <name evidence="2" type="ORF">MNBD_GAMMA11-334</name>
</gene>
<feature type="region of interest" description="Disordered" evidence="1">
    <location>
        <begin position="152"/>
        <end position="174"/>
    </location>
</feature>
<dbReference type="EMBL" id="UOFG01000247">
    <property type="protein sequence ID" value="VAW65271.1"/>
    <property type="molecule type" value="Genomic_DNA"/>
</dbReference>
<evidence type="ECO:0000313" key="2">
    <source>
        <dbReference type="EMBL" id="VAW65271.1"/>
    </source>
</evidence>
<protein>
    <submittedName>
        <fullName evidence="2">Uncharacterized protein</fullName>
    </submittedName>
</protein>
<evidence type="ECO:0000256" key="1">
    <source>
        <dbReference type="SAM" id="MobiDB-lite"/>
    </source>
</evidence>
<reference evidence="2" key="1">
    <citation type="submission" date="2018-06" db="EMBL/GenBank/DDBJ databases">
        <authorList>
            <person name="Zhirakovskaya E."/>
        </authorList>
    </citation>
    <scope>NUCLEOTIDE SEQUENCE</scope>
</reference>
<sequence length="174" mass="20002">MKKLISYTCYFYLLLFNVSISAQNREEMLSILDHPGIRHLQVTLAHIIKDYNMSASGTHHFYIANYKKNRPITYMLWKEGRMLWIMTPGSNSEESWEGIRYPGGGELINLDKDVVDSQKEVGTSTYLVTKSWATQKVYDTVVNGDLIEIESDNSTSNKIPEQKIPEQKTSEQSE</sequence>
<accession>A0A3B0XBZ8</accession>
<organism evidence="2">
    <name type="scientific">hydrothermal vent metagenome</name>
    <dbReference type="NCBI Taxonomy" id="652676"/>
    <lineage>
        <taxon>unclassified sequences</taxon>
        <taxon>metagenomes</taxon>
        <taxon>ecological metagenomes</taxon>
    </lineage>
</organism>
<name>A0A3B0XBZ8_9ZZZZ</name>
<feature type="compositionally biased region" description="Basic and acidic residues" evidence="1">
    <location>
        <begin position="160"/>
        <end position="174"/>
    </location>
</feature>